<dbReference type="GO" id="GO:0000287">
    <property type="term" value="F:magnesium ion binding"/>
    <property type="evidence" value="ECO:0007669"/>
    <property type="project" value="UniProtKB-UniRule"/>
</dbReference>
<proteinExistence type="inferred from homology"/>
<dbReference type="EC" id="3.1.-.-" evidence="5"/>
<dbReference type="GO" id="GO:0016787">
    <property type="term" value="F:hydrolase activity"/>
    <property type="evidence" value="ECO:0007669"/>
    <property type="project" value="UniProtKB-KW"/>
</dbReference>
<keyword evidence="5" id="KW-0460">Magnesium</keyword>
<reference evidence="7 8" key="1">
    <citation type="submission" date="2017-09" db="EMBL/GenBank/DDBJ databases">
        <title>Sphingomonas adhaesiva DSM 7418, whole genome shotgun sequence.</title>
        <authorList>
            <person name="Feng G."/>
            <person name="Zhu H."/>
        </authorList>
    </citation>
    <scope>NUCLEOTIDE SEQUENCE [LARGE SCALE GENOMIC DNA]</scope>
    <source>
        <strain evidence="7 8">DSM 7418</strain>
    </source>
</reference>
<dbReference type="Proteomes" id="UP000218323">
    <property type="component" value="Unassembled WGS sequence"/>
</dbReference>
<comment type="similarity">
    <text evidence="5">Belongs to the PINc/VapC protein family.</text>
</comment>
<evidence type="ECO:0000256" key="2">
    <source>
        <dbReference type="ARBA" id="ARBA00022722"/>
    </source>
</evidence>
<keyword evidence="3 5" id="KW-0479">Metal-binding</keyword>
<feature type="binding site" evidence="5">
    <location>
        <position position="106"/>
    </location>
    <ligand>
        <name>Mg(2+)</name>
        <dbReference type="ChEBI" id="CHEBI:18420"/>
    </ligand>
</feature>
<sequence>MICSATGRTDVPVIAVDTNVLIRLIVGDDPDQVAVALDLAARDVFYVSFTVLEEVEWVLRSRFGYGRDQIVTALRALPDLLSLRYEDDDDARWAIERYALSGELADYLHIASARAAGRFATFERRLTRRAGPDAPVPVETLG</sequence>
<evidence type="ECO:0000259" key="6">
    <source>
        <dbReference type="Pfam" id="PF01850"/>
    </source>
</evidence>
<evidence type="ECO:0000256" key="3">
    <source>
        <dbReference type="ARBA" id="ARBA00022723"/>
    </source>
</evidence>
<evidence type="ECO:0000313" key="8">
    <source>
        <dbReference type="Proteomes" id="UP000218323"/>
    </source>
</evidence>
<dbReference type="GO" id="GO:0004540">
    <property type="term" value="F:RNA nuclease activity"/>
    <property type="evidence" value="ECO:0007669"/>
    <property type="project" value="InterPro"/>
</dbReference>
<protein>
    <recommendedName>
        <fullName evidence="5">Ribonuclease VapC</fullName>
        <shortName evidence="5">RNase VapC</shortName>
        <ecNumber evidence="5">3.1.-.-</ecNumber>
    </recommendedName>
    <alternativeName>
        <fullName evidence="5">Toxin VapC</fullName>
    </alternativeName>
</protein>
<evidence type="ECO:0000313" key="7">
    <source>
        <dbReference type="EMBL" id="PCG15284.1"/>
    </source>
</evidence>
<gene>
    <name evidence="5" type="primary">vapC</name>
    <name evidence="7" type="ORF">COA07_07125</name>
</gene>
<dbReference type="Gene3D" id="3.40.50.1010">
    <property type="entry name" value="5'-nuclease"/>
    <property type="match status" value="1"/>
</dbReference>
<name>A0A2A4IBA8_9SPHN</name>
<comment type="function">
    <text evidence="5">Toxic component of a toxin-antitoxin (TA) system. An RNase.</text>
</comment>
<dbReference type="AlphaFoldDB" id="A0A2A4IBA8"/>
<keyword evidence="8" id="KW-1185">Reference proteome</keyword>
<dbReference type="InterPro" id="IPR002716">
    <property type="entry name" value="PIN_dom"/>
</dbReference>
<keyword evidence="4 5" id="KW-0378">Hydrolase</keyword>
<dbReference type="CDD" id="cd18683">
    <property type="entry name" value="PIN_VapC-like"/>
    <property type="match status" value="1"/>
</dbReference>
<feature type="domain" description="PIN" evidence="6">
    <location>
        <begin position="14"/>
        <end position="130"/>
    </location>
</feature>
<dbReference type="SUPFAM" id="SSF88723">
    <property type="entry name" value="PIN domain-like"/>
    <property type="match status" value="1"/>
</dbReference>
<comment type="caution">
    <text evidence="7">The sequence shown here is derived from an EMBL/GenBank/DDBJ whole genome shotgun (WGS) entry which is preliminary data.</text>
</comment>
<dbReference type="EMBL" id="NWVC01000002">
    <property type="protein sequence ID" value="PCG15284.1"/>
    <property type="molecule type" value="Genomic_DNA"/>
</dbReference>
<accession>A0A2A4IBA8</accession>
<evidence type="ECO:0000256" key="5">
    <source>
        <dbReference type="HAMAP-Rule" id="MF_00265"/>
    </source>
</evidence>
<keyword evidence="2 5" id="KW-0540">Nuclease</keyword>
<dbReference type="InterPro" id="IPR029060">
    <property type="entry name" value="PIN-like_dom_sf"/>
</dbReference>
<evidence type="ECO:0000256" key="4">
    <source>
        <dbReference type="ARBA" id="ARBA00022801"/>
    </source>
</evidence>
<evidence type="ECO:0000256" key="1">
    <source>
        <dbReference type="ARBA" id="ARBA00022649"/>
    </source>
</evidence>
<comment type="cofactor">
    <cofactor evidence="5">
        <name>Mg(2+)</name>
        <dbReference type="ChEBI" id="CHEBI:18420"/>
    </cofactor>
</comment>
<feature type="binding site" evidence="5">
    <location>
        <position position="17"/>
    </location>
    <ligand>
        <name>Mg(2+)</name>
        <dbReference type="ChEBI" id="CHEBI:18420"/>
    </ligand>
</feature>
<dbReference type="GO" id="GO:0090729">
    <property type="term" value="F:toxin activity"/>
    <property type="evidence" value="ECO:0007669"/>
    <property type="project" value="UniProtKB-KW"/>
</dbReference>
<dbReference type="InterPro" id="IPR022907">
    <property type="entry name" value="VapC_family"/>
</dbReference>
<dbReference type="RefSeq" id="WP_083957000.1">
    <property type="nucleotide sequence ID" value="NZ_JBHIWA010000021.1"/>
</dbReference>
<dbReference type="Pfam" id="PF01850">
    <property type="entry name" value="PIN"/>
    <property type="match status" value="1"/>
</dbReference>
<keyword evidence="5" id="KW-0800">Toxin</keyword>
<organism evidence="7 8">
    <name type="scientific">Sphingomonas adhaesiva</name>
    <dbReference type="NCBI Taxonomy" id="28212"/>
    <lineage>
        <taxon>Bacteria</taxon>
        <taxon>Pseudomonadati</taxon>
        <taxon>Pseudomonadota</taxon>
        <taxon>Alphaproteobacteria</taxon>
        <taxon>Sphingomonadales</taxon>
        <taxon>Sphingomonadaceae</taxon>
        <taxon>Sphingomonas</taxon>
    </lineage>
</organism>
<dbReference type="HAMAP" id="MF_00265">
    <property type="entry name" value="VapC_Nob1"/>
    <property type="match status" value="1"/>
</dbReference>
<keyword evidence="1 5" id="KW-1277">Toxin-antitoxin system</keyword>